<evidence type="ECO:0000256" key="1">
    <source>
        <dbReference type="SAM" id="MobiDB-lite"/>
    </source>
</evidence>
<evidence type="ECO:0000256" key="2">
    <source>
        <dbReference type="SAM" id="Phobius"/>
    </source>
</evidence>
<proteinExistence type="predicted"/>
<accession>A0A814BYC0</accession>
<comment type="caution">
    <text evidence="3">The sequence shown here is derived from an EMBL/GenBank/DDBJ whole genome shotgun (WGS) entry which is preliminary data.</text>
</comment>
<feature type="transmembrane region" description="Helical" evidence="2">
    <location>
        <begin position="146"/>
        <end position="170"/>
    </location>
</feature>
<organism evidence="3 4">
    <name type="scientific">Brachionus calyciflorus</name>
    <dbReference type="NCBI Taxonomy" id="104777"/>
    <lineage>
        <taxon>Eukaryota</taxon>
        <taxon>Metazoa</taxon>
        <taxon>Spiralia</taxon>
        <taxon>Gnathifera</taxon>
        <taxon>Rotifera</taxon>
        <taxon>Eurotatoria</taxon>
        <taxon>Monogononta</taxon>
        <taxon>Pseudotrocha</taxon>
        <taxon>Ploima</taxon>
        <taxon>Brachionidae</taxon>
        <taxon>Brachionus</taxon>
    </lineage>
</organism>
<feature type="region of interest" description="Disordered" evidence="1">
    <location>
        <begin position="95"/>
        <end position="115"/>
    </location>
</feature>
<reference evidence="3" key="1">
    <citation type="submission" date="2021-02" db="EMBL/GenBank/DDBJ databases">
        <authorList>
            <person name="Nowell W R."/>
        </authorList>
    </citation>
    <scope>NUCLEOTIDE SEQUENCE</scope>
    <source>
        <strain evidence="3">Ploen Becks lab</strain>
    </source>
</reference>
<dbReference type="AlphaFoldDB" id="A0A814BYC0"/>
<sequence length="264" mass="29311">MHSTVQTGLFTPNIYNCEHNLFHHPSPNHSRNGQYHLPPHHHHFNHQRHHRDVSVHSSLLGINLINDGDGLNKGDSRKGSKLNLSASNLTHSSSKNLEVNSEMQRKESTVSSSSTNKLSVRNLNQSKISINKSLKSKNFWDCSKPCGVLTLVVAFCLLIVSCLSFAIVLVKNICNYLNLCSNALVTLSAISCLVIGLVLIFIGLVIIIYTKKDFNAKVIRTTARNFDRMVIANNFPSNNDINKNNNIKKTGSVPLLLNATYGNE</sequence>
<name>A0A814BYC0_9BILA</name>
<evidence type="ECO:0000313" key="3">
    <source>
        <dbReference type="EMBL" id="CAF0933592.1"/>
    </source>
</evidence>
<dbReference type="OrthoDB" id="10661908at2759"/>
<protein>
    <submittedName>
        <fullName evidence="3">Uncharacterized protein</fullName>
    </submittedName>
</protein>
<keyword evidence="4" id="KW-1185">Reference proteome</keyword>
<keyword evidence="2" id="KW-0472">Membrane</keyword>
<feature type="transmembrane region" description="Helical" evidence="2">
    <location>
        <begin position="182"/>
        <end position="210"/>
    </location>
</feature>
<gene>
    <name evidence="3" type="ORF">OXX778_LOCUS13042</name>
</gene>
<keyword evidence="2" id="KW-1133">Transmembrane helix</keyword>
<evidence type="ECO:0000313" key="4">
    <source>
        <dbReference type="Proteomes" id="UP000663879"/>
    </source>
</evidence>
<feature type="region of interest" description="Disordered" evidence="1">
    <location>
        <begin position="25"/>
        <end position="52"/>
    </location>
</feature>
<keyword evidence="2" id="KW-0812">Transmembrane</keyword>
<dbReference type="EMBL" id="CAJNOC010002446">
    <property type="protein sequence ID" value="CAF0933592.1"/>
    <property type="molecule type" value="Genomic_DNA"/>
</dbReference>
<feature type="compositionally biased region" description="Basic residues" evidence="1">
    <location>
        <begin position="38"/>
        <end position="51"/>
    </location>
</feature>
<dbReference type="Proteomes" id="UP000663879">
    <property type="component" value="Unassembled WGS sequence"/>
</dbReference>